<proteinExistence type="predicted"/>
<keyword evidence="3" id="KW-1185">Reference proteome</keyword>
<dbReference type="EMBL" id="ML220156">
    <property type="protein sequence ID" value="TGZ77251.1"/>
    <property type="molecule type" value="Genomic_DNA"/>
</dbReference>
<evidence type="ECO:0000256" key="1">
    <source>
        <dbReference type="SAM" id="MobiDB-lite"/>
    </source>
</evidence>
<dbReference type="Proteomes" id="UP000298138">
    <property type="component" value="Unassembled WGS sequence"/>
</dbReference>
<name>A0A4S2MJR9_9PEZI</name>
<evidence type="ECO:0000313" key="3">
    <source>
        <dbReference type="Proteomes" id="UP000298138"/>
    </source>
</evidence>
<reference evidence="2 3" key="1">
    <citation type="submission" date="2019-04" db="EMBL/GenBank/DDBJ databases">
        <title>Comparative genomics and transcriptomics to analyze fruiting body development in filamentous ascomycetes.</title>
        <authorList>
            <consortium name="DOE Joint Genome Institute"/>
            <person name="Lutkenhaus R."/>
            <person name="Traeger S."/>
            <person name="Breuer J."/>
            <person name="Kuo A."/>
            <person name="Lipzen A."/>
            <person name="Pangilinan J."/>
            <person name="Dilworth D."/>
            <person name="Sandor L."/>
            <person name="Poggeler S."/>
            <person name="Barry K."/>
            <person name="Grigoriev I.V."/>
            <person name="Nowrousian M."/>
        </authorList>
    </citation>
    <scope>NUCLEOTIDE SEQUENCE [LARGE SCALE GENOMIC DNA]</scope>
    <source>
        <strain evidence="2 3">CBS 389.68</strain>
    </source>
</reference>
<evidence type="ECO:0000313" key="2">
    <source>
        <dbReference type="EMBL" id="TGZ77251.1"/>
    </source>
</evidence>
<feature type="region of interest" description="Disordered" evidence="1">
    <location>
        <begin position="1"/>
        <end position="36"/>
    </location>
</feature>
<accession>A0A4S2MJR9</accession>
<gene>
    <name evidence="2" type="ORF">EX30DRAFT_207038</name>
</gene>
<dbReference type="AlphaFoldDB" id="A0A4S2MJR9"/>
<protein>
    <submittedName>
        <fullName evidence="2">Uncharacterized protein</fullName>
    </submittedName>
</protein>
<dbReference type="InParanoid" id="A0A4S2MJR9"/>
<organism evidence="2 3">
    <name type="scientific">Ascodesmis nigricans</name>
    <dbReference type="NCBI Taxonomy" id="341454"/>
    <lineage>
        <taxon>Eukaryota</taxon>
        <taxon>Fungi</taxon>
        <taxon>Dikarya</taxon>
        <taxon>Ascomycota</taxon>
        <taxon>Pezizomycotina</taxon>
        <taxon>Pezizomycetes</taxon>
        <taxon>Pezizales</taxon>
        <taxon>Ascodesmidaceae</taxon>
        <taxon>Ascodesmis</taxon>
    </lineage>
</organism>
<sequence>MMDMAITGGVRESVSPPSPAGSREKKPCPPLFWLSSDSSPTSPAPWPDSVPLSPVTLLPHSLPFFFPLPFHPISSPLPSLQNPPQSPYRFCSLCCCCLCNLDVSHQHSPQYPNFPPSTPHPAASRLCRCSIPKYQNTPPLHFSDRLSILSRRDLPPLLPTRLPNTTPRVSILSCCSCRLRCGLRALSFSSCPTTR</sequence>